<feature type="active site" description="For OMPdecase activity" evidence="8">
    <location>
        <position position="93"/>
    </location>
</feature>
<evidence type="ECO:0000256" key="11">
    <source>
        <dbReference type="SAM" id="MobiDB-lite"/>
    </source>
</evidence>
<evidence type="ECO:0000256" key="8">
    <source>
        <dbReference type="PIRSR" id="PIRSR614732-1"/>
    </source>
</evidence>
<dbReference type="AlphaFoldDB" id="A0A9P4LSW1"/>
<sequence length="375" mass="41191">HPTWTQSYIERALLPDTSPLTAYLLRLIAIKRTNLCLSADVSTTKELLELAEDVGDSICLLKTHADIINDFSDRTVKGLRDIAKRKKFLVFEDRKFADIGGTVQKQYTGGPLVIARWAEITNAHILPGPAIVTALKEAAAHAISTYNQSVHTEISASPAEHSSSEESLQDSRNALSAQLADASLDPSSAENEFEARNDRKQSIVSISTTISQSISPQPTPMIEEEDGNGEDYALGDLLERLGSTPFLRALLLLAEMSSEGNLLTPAYTQQCLDIARQHKDFVMGFIAQHSLNSKPGDNFLTMTPGVKLPPKGQEHETKKLGDGLGQQYTSPRQIVYEQGCDVVIVGRGIIEANDRKDEAERYRQEAWAAYEARVG</sequence>
<evidence type="ECO:0000256" key="10">
    <source>
        <dbReference type="RuleBase" id="RU000512"/>
    </source>
</evidence>
<evidence type="ECO:0000259" key="12">
    <source>
        <dbReference type="SMART" id="SM00934"/>
    </source>
</evidence>
<comment type="similarity">
    <text evidence="2 10">Belongs to the OMP decarboxylase family.</text>
</comment>
<evidence type="ECO:0000256" key="7">
    <source>
        <dbReference type="ARBA" id="ARBA00023239"/>
    </source>
</evidence>
<proteinExistence type="inferred from homology"/>
<keyword evidence="6 10" id="KW-0665">Pyrimidine biosynthesis</keyword>
<dbReference type="InterPro" id="IPR001754">
    <property type="entry name" value="OMPdeCOase_dom"/>
</dbReference>
<feature type="active site" description="For OMPdecase activity" evidence="8">
    <location>
        <position position="98"/>
    </location>
</feature>
<evidence type="ECO:0000256" key="2">
    <source>
        <dbReference type="ARBA" id="ARBA00011018"/>
    </source>
</evidence>
<feature type="region of interest" description="Disordered" evidence="11">
    <location>
        <begin position="153"/>
        <end position="175"/>
    </location>
</feature>
<dbReference type="NCBIfam" id="TIGR01740">
    <property type="entry name" value="pyrF"/>
    <property type="match status" value="1"/>
</dbReference>
<organism evidence="13 14">
    <name type="scientific">Saccharata proteae CBS 121410</name>
    <dbReference type="NCBI Taxonomy" id="1314787"/>
    <lineage>
        <taxon>Eukaryota</taxon>
        <taxon>Fungi</taxon>
        <taxon>Dikarya</taxon>
        <taxon>Ascomycota</taxon>
        <taxon>Pezizomycotina</taxon>
        <taxon>Dothideomycetes</taxon>
        <taxon>Dothideomycetes incertae sedis</taxon>
        <taxon>Botryosphaeriales</taxon>
        <taxon>Saccharataceae</taxon>
        <taxon>Saccharata</taxon>
    </lineage>
</organism>
<protein>
    <recommendedName>
        <fullName evidence="4 10">Orotidine 5'-phosphate decarboxylase</fullName>
        <ecNumber evidence="3 10">4.1.1.23</ecNumber>
    </recommendedName>
</protein>
<dbReference type="SUPFAM" id="SSF51366">
    <property type="entry name" value="Ribulose-phoshate binding barrel"/>
    <property type="match status" value="1"/>
</dbReference>
<dbReference type="GO" id="GO:0044205">
    <property type="term" value="P:'de novo' UMP biosynthetic process"/>
    <property type="evidence" value="ECO:0007669"/>
    <property type="project" value="InterPro"/>
</dbReference>
<evidence type="ECO:0000256" key="4">
    <source>
        <dbReference type="ARBA" id="ARBA00021923"/>
    </source>
</evidence>
<dbReference type="CDD" id="cd04725">
    <property type="entry name" value="OMP_decarboxylase_like"/>
    <property type="match status" value="1"/>
</dbReference>
<dbReference type="GO" id="GO:0004590">
    <property type="term" value="F:orotidine-5'-phosphate decarboxylase activity"/>
    <property type="evidence" value="ECO:0007669"/>
    <property type="project" value="UniProtKB-EC"/>
</dbReference>
<dbReference type="InterPro" id="IPR011060">
    <property type="entry name" value="RibuloseP-bd_barrel"/>
</dbReference>
<dbReference type="PROSITE" id="PS00156">
    <property type="entry name" value="OMPDECASE"/>
    <property type="match status" value="1"/>
</dbReference>
<evidence type="ECO:0000256" key="6">
    <source>
        <dbReference type="ARBA" id="ARBA00022975"/>
    </source>
</evidence>
<keyword evidence="14" id="KW-1185">Reference proteome</keyword>
<dbReference type="SMART" id="SM00934">
    <property type="entry name" value="OMPdecase"/>
    <property type="match status" value="1"/>
</dbReference>
<dbReference type="EC" id="4.1.1.23" evidence="3 10"/>
<dbReference type="OrthoDB" id="10263753at2759"/>
<comment type="catalytic activity">
    <reaction evidence="10">
        <text>orotidine 5'-phosphate + H(+) = UMP + CO2</text>
        <dbReference type="Rhea" id="RHEA:11596"/>
        <dbReference type="ChEBI" id="CHEBI:15378"/>
        <dbReference type="ChEBI" id="CHEBI:16526"/>
        <dbReference type="ChEBI" id="CHEBI:57538"/>
        <dbReference type="ChEBI" id="CHEBI:57865"/>
        <dbReference type="EC" id="4.1.1.23"/>
    </reaction>
</comment>
<dbReference type="InterPro" id="IPR014732">
    <property type="entry name" value="OMPdecase"/>
</dbReference>
<feature type="non-terminal residue" evidence="13">
    <location>
        <position position="1"/>
    </location>
</feature>
<dbReference type="InterPro" id="IPR013785">
    <property type="entry name" value="Aldolase_TIM"/>
</dbReference>
<evidence type="ECO:0000313" key="14">
    <source>
        <dbReference type="Proteomes" id="UP000799776"/>
    </source>
</evidence>
<feature type="binding site" evidence="9">
    <location>
        <position position="346"/>
    </location>
    <ligand>
        <name>substrate</name>
    </ligand>
</feature>
<dbReference type="GO" id="GO:0005829">
    <property type="term" value="C:cytosol"/>
    <property type="evidence" value="ECO:0007669"/>
    <property type="project" value="TreeGrafter"/>
</dbReference>
<feature type="domain" description="Orotidine 5'-phosphate decarboxylase" evidence="12">
    <location>
        <begin position="34"/>
        <end position="362"/>
    </location>
</feature>
<dbReference type="GO" id="GO:0006207">
    <property type="term" value="P:'de novo' pyrimidine nucleobase biosynthetic process"/>
    <property type="evidence" value="ECO:0007669"/>
    <property type="project" value="InterPro"/>
</dbReference>
<evidence type="ECO:0000256" key="5">
    <source>
        <dbReference type="ARBA" id="ARBA00022793"/>
    </source>
</evidence>
<keyword evidence="7 10" id="KW-0456">Lyase</keyword>
<dbReference type="PANTHER" id="PTHR32119">
    <property type="entry name" value="OROTIDINE 5'-PHOSPHATE DECARBOXYLASE"/>
    <property type="match status" value="1"/>
</dbReference>
<accession>A0A9P4LSW1</accession>
<gene>
    <name evidence="13" type="ORF">K490DRAFT_11984</name>
</gene>
<evidence type="ECO:0000256" key="3">
    <source>
        <dbReference type="ARBA" id="ARBA00012321"/>
    </source>
</evidence>
<evidence type="ECO:0000256" key="9">
    <source>
        <dbReference type="PIRSR" id="PIRSR614732-2"/>
    </source>
</evidence>
<feature type="non-terminal residue" evidence="13">
    <location>
        <position position="375"/>
    </location>
</feature>
<dbReference type="Gene3D" id="3.20.20.70">
    <property type="entry name" value="Aldolase class I"/>
    <property type="match status" value="2"/>
</dbReference>
<reference evidence="13" key="1">
    <citation type="journal article" date="2020" name="Stud. Mycol.">
        <title>101 Dothideomycetes genomes: a test case for predicting lifestyles and emergence of pathogens.</title>
        <authorList>
            <person name="Haridas S."/>
            <person name="Albert R."/>
            <person name="Binder M."/>
            <person name="Bloem J."/>
            <person name="Labutti K."/>
            <person name="Salamov A."/>
            <person name="Andreopoulos B."/>
            <person name="Baker S."/>
            <person name="Barry K."/>
            <person name="Bills G."/>
            <person name="Bluhm B."/>
            <person name="Cannon C."/>
            <person name="Castanera R."/>
            <person name="Culley D."/>
            <person name="Daum C."/>
            <person name="Ezra D."/>
            <person name="Gonzalez J."/>
            <person name="Henrissat B."/>
            <person name="Kuo A."/>
            <person name="Liang C."/>
            <person name="Lipzen A."/>
            <person name="Lutzoni F."/>
            <person name="Magnuson J."/>
            <person name="Mondo S."/>
            <person name="Nolan M."/>
            <person name="Ohm R."/>
            <person name="Pangilinan J."/>
            <person name="Park H.-J."/>
            <person name="Ramirez L."/>
            <person name="Alfaro M."/>
            <person name="Sun H."/>
            <person name="Tritt A."/>
            <person name="Yoshinaga Y."/>
            <person name="Zwiers L.-H."/>
            <person name="Turgeon B."/>
            <person name="Goodwin S."/>
            <person name="Spatafora J."/>
            <person name="Crous P."/>
            <person name="Grigoriev I."/>
        </authorList>
    </citation>
    <scope>NUCLEOTIDE SEQUENCE</scope>
    <source>
        <strain evidence="13">CBS 121410</strain>
    </source>
</reference>
<feature type="binding site" evidence="9">
    <location>
        <position position="347"/>
    </location>
    <ligand>
        <name>substrate</name>
    </ligand>
</feature>
<name>A0A9P4LSW1_9PEZI</name>
<comment type="pathway">
    <text evidence="1 10">Pyrimidine metabolism; UMP biosynthesis via de novo pathway; UMP from orotate: step 2/2.</text>
</comment>
<dbReference type="PANTHER" id="PTHR32119:SF2">
    <property type="entry name" value="OROTIDINE 5'-PHOSPHATE DECARBOXYLASE"/>
    <property type="match status" value="1"/>
</dbReference>
<dbReference type="InterPro" id="IPR018089">
    <property type="entry name" value="OMPdecase_AS"/>
</dbReference>
<feature type="binding site" evidence="9">
    <location>
        <position position="62"/>
    </location>
    <ligand>
        <name>substrate</name>
    </ligand>
</feature>
<feature type="binding site" evidence="9">
    <location>
        <position position="40"/>
    </location>
    <ligand>
        <name>substrate</name>
    </ligand>
</feature>
<feature type="binding site" evidence="9">
    <location>
        <position position="257"/>
    </location>
    <ligand>
        <name>substrate</name>
    </ligand>
</feature>
<evidence type="ECO:0000313" key="13">
    <source>
        <dbReference type="EMBL" id="KAF2084930.1"/>
    </source>
</evidence>
<feature type="binding site" evidence="9">
    <location>
        <position position="326"/>
    </location>
    <ligand>
        <name>substrate</name>
    </ligand>
</feature>
<dbReference type="Pfam" id="PF00215">
    <property type="entry name" value="OMPdecase"/>
    <property type="match status" value="1"/>
</dbReference>
<evidence type="ECO:0000256" key="1">
    <source>
        <dbReference type="ARBA" id="ARBA00004861"/>
    </source>
</evidence>
<dbReference type="EMBL" id="ML978736">
    <property type="protein sequence ID" value="KAF2084930.1"/>
    <property type="molecule type" value="Genomic_DNA"/>
</dbReference>
<feature type="active site" description="For OMPdecase activity" evidence="8">
    <location>
        <position position="95"/>
    </location>
</feature>
<dbReference type="Proteomes" id="UP000799776">
    <property type="component" value="Unassembled WGS sequence"/>
</dbReference>
<keyword evidence="5 10" id="KW-0210">Decarboxylase</keyword>
<comment type="caution">
    <text evidence="13">The sequence shown here is derived from an EMBL/GenBank/DDBJ whole genome shotgun (WGS) entry which is preliminary data.</text>
</comment>